<dbReference type="Proteomes" id="UP000299102">
    <property type="component" value="Unassembled WGS sequence"/>
</dbReference>
<dbReference type="OrthoDB" id="7400707at2759"/>
<feature type="region of interest" description="Disordered" evidence="1">
    <location>
        <begin position="113"/>
        <end position="132"/>
    </location>
</feature>
<dbReference type="EMBL" id="BGZK01000284">
    <property type="protein sequence ID" value="GBP34091.1"/>
    <property type="molecule type" value="Genomic_DNA"/>
</dbReference>
<keyword evidence="3" id="KW-1185">Reference proteome</keyword>
<reference evidence="2 3" key="1">
    <citation type="journal article" date="2019" name="Commun. Biol.">
        <title>The bagworm genome reveals a unique fibroin gene that provides high tensile strength.</title>
        <authorList>
            <person name="Kono N."/>
            <person name="Nakamura H."/>
            <person name="Ohtoshi R."/>
            <person name="Tomita M."/>
            <person name="Numata K."/>
            <person name="Arakawa K."/>
        </authorList>
    </citation>
    <scope>NUCLEOTIDE SEQUENCE [LARGE SCALE GENOMIC DNA]</scope>
</reference>
<dbReference type="AlphaFoldDB" id="A0A4C1V5M6"/>
<evidence type="ECO:0000313" key="3">
    <source>
        <dbReference type="Proteomes" id="UP000299102"/>
    </source>
</evidence>
<evidence type="ECO:0000256" key="1">
    <source>
        <dbReference type="SAM" id="MobiDB-lite"/>
    </source>
</evidence>
<gene>
    <name evidence="2" type="ORF">EVAR_28224_1</name>
</gene>
<proteinExistence type="predicted"/>
<evidence type="ECO:0000313" key="2">
    <source>
        <dbReference type="EMBL" id="GBP34091.1"/>
    </source>
</evidence>
<protein>
    <submittedName>
        <fullName evidence="2">Uncharacterized protein</fullName>
    </submittedName>
</protein>
<feature type="compositionally biased region" description="Basic residues" evidence="1">
    <location>
        <begin position="119"/>
        <end position="132"/>
    </location>
</feature>
<name>A0A4C1V5M6_EUMVA</name>
<sequence length="132" mass="15265">MVFRIKALCQRRRHHAKLVTTELERIKVVKLQDQNVKGKCVGRSKDSLGEIKQYDCLELDKLGKVTKSVLVDEAKKVCRVNKKTNVSKKDNERWNFEVKKVITEKKKASLDLLSANANHKQRANTKKGHLER</sequence>
<comment type="caution">
    <text evidence="2">The sequence shown here is derived from an EMBL/GenBank/DDBJ whole genome shotgun (WGS) entry which is preliminary data.</text>
</comment>
<organism evidence="2 3">
    <name type="scientific">Eumeta variegata</name>
    <name type="common">Bagworm moth</name>
    <name type="synonym">Eumeta japonica</name>
    <dbReference type="NCBI Taxonomy" id="151549"/>
    <lineage>
        <taxon>Eukaryota</taxon>
        <taxon>Metazoa</taxon>
        <taxon>Ecdysozoa</taxon>
        <taxon>Arthropoda</taxon>
        <taxon>Hexapoda</taxon>
        <taxon>Insecta</taxon>
        <taxon>Pterygota</taxon>
        <taxon>Neoptera</taxon>
        <taxon>Endopterygota</taxon>
        <taxon>Lepidoptera</taxon>
        <taxon>Glossata</taxon>
        <taxon>Ditrysia</taxon>
        <taxon>Tineoidea</taxon>
        <taxon>Psychidae</taxon>
        <taxon>Oiketicinae</taxon>
        <taxon>Eumeta</taxon>
    </lineage>
</organism>
<accession>A0A4C1V5M6</accession>